<comment type="caution">
    <text evidence="1">The sequence shown here is derived from an EMBL/GenBank/DDBJ whole genome shotgun (WGS) entry which is preliminary data.</text>
</comment>
<sequence length="93" mass="11003">MRKYQVHENDTDQKYQVLGITSRTRLMMTLFVFGPVILYELDTQYQIEAVPRWECFTFSVELMMICAVDLGFEVLDGWGKEERKKFVVIGRVD</sequence>
<proteinExistence type="predicted"/>
<protein>
    <submittedName>
        <fullName evidence="1">Uncharacterized protein</fullName>
    </submittedName>
</protein>
<gene>
    <name evidence="1" type="ORF">AVEN_264069_1</name>
</gene>
<organism evidence="1 2">
    <name type="scientific">Araneus ventricosus</name>
    <name type="common">Orbweaver spider</name>
    <name type="synonym">Epeira ventricosa</name>
    <dbReference type="NCBI Taxonomy" id="182803"/>
    <lineage>
        <taxon>Eukaryota</taxon>
        <taxon>Metazoa</taxon>
        <taxon>Ecdysozoa</taxon>
        <taxon>Arthropoda</taxon>
        <taxon>Chelicerata</taxon>
        <taxon>Arachnida</taxon>
        <taxon>Araneae</taxon>
        <taxon>Araneomorphae</taxon>
        <taxon>Entelegynae</taxon>
        <taxon>Araneoidea</taxon>
        <taxon>Araneidae</taxon>
        <taxon>Araneus</taxon>
    </lineage>
</organism>
<name>A0A4Y2GKZ1_ARAVE</name>
<evidence type="ECO:0000313" key="2">
    <source>
        <dbReference type="Proteomes" id="UP000499080"/>
    </source>
</evidence>
<accession>A0A4Y2GKZ1</accession>
<keyword evidence="2" id="KW-1185">Reference proteome</keyword>
<dbReference type="AlphaFoldDB" id="A0A4Y2GKZ1"/>
<dbReference type="EMBL" id="BGPR01178041">
    <property type="protein sequence ID" value="GBM53375.1"/>
    <property type="molecule type" value="Genomic_DNA"/>
</dbReference>
<dbReference type="Proteomes" id="UP000499080">
    <property type="component" value="Unassembled WGS sequence"/>
</dbReference>
<reference evidence="1 2" key="1">
    <citation type="journal article" date="2019" name="Sci. Rep.">
        <title>Orb-weaving spider Araneus ventricosus genome elucidates the spidroin gene catalogue.</title>
        <authorList>
            <person name="Kono N."/>
            <person name="Nakamura H."/>
            <person name="Ohtoshi R."/>
            <person name="Moran D.A.P."/>
            <person name="Shinohara A."/>
            <person name="Yoshida Y."/>
            <person name="Fujiwara M."/>
            <person name="Mori M."/>
            <person name="Tomita M."/>
            <person name="Arakawa K."/>
        </authorList>
    </citation>
    <scope>NUCLEOTIDE SEQUENCE [LARGE SCALE GENOMIC DNA]</scope>
</reference>
<evidence type="ECO:0000313" key="1">
    <source>
        <dbReference type="EMBL" id="GBM53375.1"/>
    </source>
</evidence>